<keyword evidence="2" id="KW-1185">Reference proteome</keyword>
<name>A0ABQ8UAU9_9EUKA</name>
<organism evidence="1 2">
    <name type="scientific">Paratrimastix pyriformis</name>
    <dbReference type="NCBI Taxonomy" id="342808"/>
    <lineage>
        <taxon>Eukaryota</taxon>
        <taxon>Metamonada</taxon>
        <taxon>Preaxostyla</taxon>
        <taxon>Paratrimastigidae</taxon>
        <taxon>Paratrimastix</taxon>
    </lineage>
</organism>
<accession>A0ABQ8UAU9</accession>
<proteinExistence type="predicted"/>
<evidence type="ECO:0000313" key="1">
    <source>
        <dbReference type="EMBL" id="KAJ4456432.1"/>
    </source>
</evidence>
<dbReference type="EMBL" id="JAPMOS010000070">
    <property type="protein sequence ID" value="KAJ4456432.1"/>
    <property type="molecule type" value="Genomic_DNA"/>
</dbReference>
<comment type="caution">
    <text evidence="1">The sequence shown here is derived from an EMBL/GenBank/DDBJ whole genome shotgun (WGS) entry which is preliminary data.</text>
</comment>
<protein>
    <submittedName>
        <fullName evidence="1">Uncharacterized protein</fullName>
    </submittedName>
</protein>
<sequence length="194" mass="20217">MGRELLMHTKRPGYLGFMARKSAVNPGARFYARGLNDAAAKLTPVNKSAARPHPVPIAFCSGACGAAAAGAGNEMECEQLLVVDVNGASIVIKEKPFELVPLYWQRVATRSGVSFKTPGPVKAGSLLLTPSNPPSANAVTSSVLPLALGEPLHPQPTPITSLMSTSLPEAGSSTDATTRYYDAGPGFGFIPQGR</sequence>
<evidence type="ECO:0000313" key="2">
    <source>
        <dbReference type="Proteomes" id="UP001141327"/>
    </source>
</evidence>
<gene>
    <name evidence="1" type="ORF">PAPYR_8331</name>
</gene>
<reference evidence="1" key="1">
    <citation type="journal article" date="2022" name="bioRxiv">
        <title>Genomics of Preaxostyla Flagellates Illuminates Evolutionary Transitions and the Path Towards Mitochondrial Loss.</title>
        <authorList>
            <person name="Novak L.V.F."/>
            <person name="Treitli S.C."/>
            <person name="Pyrih J."/>
            <person name="Halakuc P."/>
            <person name="Pipaliya S.V."/>
            <person name="Vacek V."/>
            <person name="Brzon O."/>
            <person name="Soukal P."/>
            <person name="Eme L."/>
            <person name="Dacks J.B."/>
            <person name="Karnkowska A."/>
            <person name="Elias M."/>
            <person name="Hampl V."/>
        </authorList>
    </citation>
    <scope>NUCLEOTIDE SEQUENCE</scope>
    <source>
        <strain evidence="1">RCP-MX</strain>
    </source>
</reference>
<dbReference type="Proteomes" id="UP001141327">
    <property type="component" value="Unassembled WGS sequence"/>
</dbReference>